<dbReference type="GO" id="GO:0140359">
    <property type="term" value="F:ABC-type transporter activity"/>
    <property type="evidence" value="ECO:0007669"/>
    <property type="project" value="InterPro"/>
</dbReference>
<keyword evidence="6 9" id="KW-0812">Transmembrane</keyword>
<feature type="transmembrane region" description="Helical" evidence="9">
    <location>
        <begin position="147"/>
        <end position="170"/>
    </location>
</feature>
<evidence type="ECO:0000313" key="12">
    <source>
        <dbReference type="Proteomes" id="UP000095384"/>
    </source>
</evidence>
<dbReference type="InterPro" id="IPR013525">
    <property type="entry name" value="ABC2_TM"/>
</dbReference>
<feature type="transmembrane region" description="Helical" evidence="9">
    <location>
        <begin position="114"/>
        <end position="135"/>
    </location>
</feature>
<evidence type="ECO:0000256" key="5">
    <source>
        <dbReference type="ARBA" id="ARBA00022519"/>
    </source>
</evidence>
<dbReference type="RefSeq" id="WP_055223070.1">
    <property type="nucleotide sequence ID" value="NZ_CYYW01000003.1"/>
</dbReference>
<evidence type="ECO:0000259" key="10">
    <source>
        <dbReference type="PROSITE" id="PS51012"/>
    </source>
</evidence>
<dbReference type="EMBL" id="CYYW01000003">
    <property type="protein sequence ID" value="CUN56838.1"/>
    <property type="molecule type" value="Genomic_DNA"/>
</dbReference>
<evidence type="ECO:0000256" key="3">
    <source>
        <dbReference type="ARBA" id="ARBA00022448"/>
    </source>
</evidence>
<evidence type="ECO:0000256" key="1">
    <source>
        <dbReference type="ARBA" id="ARBA00004429"/>
    </source>
</evidence>
<dbReference type="GO" id="GO:0015920">
    <property type="term" value="P:lipopolysaccharide transport"/>
    <property type="evidence" value="ECO:0007669"/>
    <property type="project" value="TreeGrafter"/>
</dbReference>
<evidence type="ECO:0000256" key="4">
    <source>
        <dbReference type="ARBA" id="ARBA00022475"/>
    </source>
</evidence>
<evidence type="ECO:0000256" key="6">
    <source>
        <dbReference type="ARBA" id="ARBA00022692"/>
    </source>
</evidence>
<proteinExistence type="inferred from homology"/>
<dbReference type="GO" id="GO:0005886">
    <property type="term" value="C:plasma membrane"/>
    <property type="evidence" value="ECO:0007669"/>
    <property type="project" value="UniProtKB-SubCell"/>
</dbReference>
<name>A0A173Y294_9FIRM</name>
<evidence type="ECO:0000256" key="8">
    <source>
        <dbReference type="ARBA" id="ARBA00023136"/>
    </source>
</evidence>
<reference evidence="11 12" key="1">
    <citation type="submission" date="2015-09" db="EMBL/GenBank/DDBJ databases">
        <authorList>
            <consortium name="Pathogen Informatics"/>
        </authorList>
    </citation>
    <scope>NUCLEOTIDE SEQUENCE [LARGE SCALE GENOMIC DNA]</scope>
    <source>
        <strain evidence="11 12">2789STDY5608860</strain>
    </source>
</reference>
<protein>
    <recommendedName>
        <fullName evidence="9">Transport permease protein</fullName>
    </recommendedName>
</protein>
<dbReference type="AlphaFoldDB" id="A0A173Y294"/>
<keyword evidence="8 9" id="KW-0472">Membrane</keyword>
<dbReference type="PROSITE" id="PS51012">
    <property type="entry name" value="ABC_TM2"/>
    <property type="match status" value="1"/>
</dbReference>
<feature type="domain" description="ABC transmembrane type-2" evidence="10">
    <location>
        <begin position="35"/>
        <end position="254"/>
    </location>
</feature>
<gene>
    <name evidence="11" type="ORF">ERS852417_00562</name>
</gene>
<evidence type="ECO:0000313" key="11">
    <source>
        <dbReference type="EMBL" id="CUN56838.1"/>
    </source>
</evidence>
<accession>A0A173Y294</accession>
<evidence type="ECO:0000256" key="2">
    <source>
        <dbReference type="ARBA" id="ARBA00007783"/>
    </source>
</evidence>
<dbReference type="PANTHER" id="PTHR30413:SF8">
    <property type="entry name" value="TRANSPORT PERMEASE PROTEIN"/>
    <property type="match status" value="1"/>
</dbReference>
<keyword evidence="3 9" id="KW-0813">Transport</keyword>
<evidence type="ECO:0000256" key="7">
    <source>
        <dbReference type="ARBA" id="ARBA00022989"/>
    </source>
</evidence>
<comment type="subcellular location">
    <subcellularLocation>
        <location evidence="1">Cell inner membrane</location>
        <topology evidence="1">Multi-pass membrane protein</topology>
    </subcellularLocation>
    <subcellularLocation>
        <location evidence="9">Cell membrane</location>
        <topology evidence="9">Multi-pass membrane protein</topology>
    </subcellularLocation>
</comment>
<dbReference type="Pfam" id="PF01061">
    <property type="entry name" value="ABC2_membrane"/>
    <property type="match status" value="1"/>
</dbReference>
<feature type="transmembrane region" description="Helical" evidence="9">
    <location>
        <begin position="64"/>
        <end position="81"/>
    </location>
</feature>
<feature type="transmembrane region" description="Helical" evidence="9">
    <location>
        <begin position="176"/>
        <end position="193"/>
    </location>
</feature>
<comment type="similarity">
    <text evidence="2 9">Belongs to the ABC-2 integral membrane protein family.</text>
</comment>
<evidence type="ECO:0000256" key="9">
    <source>
        <dbReference type="RuleBase" id="RU361157"/>
    </source>
</evidence>
<feature type="transmembrane region" description="Helical" evidence="9">
    <location>
        <begin position="231"/>
        <end position="251"/>
    </location>
</feature>
<organism evidence="11 12">
    <name type="scientific">Agathobacter rectalis</name>
    <dbReference type="NCBI Taxonomy" id="39491"/>
    <lineage>
        <taxon>Bacteria</taxon>
        <taxon>Bacillati</taxon>
        <taxon>Bacillota</taxon>
        <taxon>Clostridia</taxon>
        <taxon>Lachnospirales</taxon>
        <taxon>Lachnospiraceae</taxon>
        <taxon>Agathobacter</taxon>
    </lineage>
</organism>
<sequence length="262" mass="30468">MRENKIDLDDIKHSIYVIRLLAKRDRQRNNSSAFLGQFWQIINPFVNMVVMSLVFTKMFTHKNFLYYPIYILIGTMIYGLFTDGTTSCLNALSGNKNFLINTSISRNLYPIEKVYVALVNFFFSIFVFLLVVWYYDLKLNWECILVIPNILLFVIMILGIGKILAIINVMFADITYLYRIFTVFVFYASAIFYDTARLSPIMQKVLSINPVYLSMALARICVIDGKLPSITLWIKLFVYSIGLFLLGTYVYDKNISNIIEKI</sequence>
<feature type="transmembrane region" description="Helical" evidence="9">
    <location>
        <begin position="38"/>
        <end position="55"/>
    </location>
</feature>
<dbReference type="PANTHER" id="PTHR30413">
    <property type="entry name" value="INNER MEMBRANE TRANSPORT PERMEASE"/>
    <property type="match status" value="1"/>
</dbReference>
<dbReference type="InterPro" id="IPR047817">
    <property type="entry name" value="ABC2_TM_bact-type"/>
</dbReference>
<keyword evidence="5" id="KW-0997">Cell inner membrane</keyword>
<keyword evidence="7 9" id="KW-1133">Transmembrane helix</keyword>
<dbReference type="Proteomes" id="UP000095384">
    <property type="component" value="Unassembled WGS sequence"/>
</dbReference>
<keyword evidence="4 9" id="KW-1003">Cell membrane</keyword>